<dbReference type="EMBL" id="CM039175">
    <property type="protein sequence ID" value="KAH9738242.1"/>
    <property type="molecule type" value="Genomic_DNA"/>
</dbReference>
<comment type="caution">
    <text evidence="1">The sequence shown here is derived from an EMBL/GenBank/DDBJ whole genome shotgun (WGS) entry which is preliminary data.</text>
</comment>
<accession>A0ACB8K1F6</accession>
<dbReference type="Proteomes" id="UP000829398">
    <property type="component" value="Chromosome 6"/>
</dbReference>
<reference evidence="2" key="1">
    <citation type="journal article" date="2023" name="Hortic. Res.">
        <title>A chromosome-level phased genome enabling allele-level studies in sweet orange: a case study on citrus Huanglongbing tolerance.</title>
        <authorList>
            <person name="Wu B."/>
            <person name="Yu Q."/>
            <person name="Deng Z."/>
            <person name="Duan Y."/>
            <person name="Luo F."/>
            <person name="Gmitter F. Jr."/>
        </authorList>
    </citation>
    <scope>NUCLEOTIDE SEQUENCE [LARGE SCALE GENOMIC DNA]</scope>
    <source>
        <strain evidence="2">cv. Valencia</strain>
    </source>
</reference>
<organism evidence="1 2">
    <name type="scientific">Citrus sinensis</name>
    <name type="common">Sweet orange</name>
    <name type="synonym">Citrus aurantium var. sinensis</name>
    <dbReference type="NCBI Taxonomy" id="2711"/>
    <lineage>
        <taxon>Eukaryota</taxon>
        <taxon>Viridiplantae</taxon>
        <taxon>Streptophyta</taxon>
        <taxon>Embryophyta</taxon>
        <taxon>Tracheophyta</taxon>
        <taxon>Spermatophyta</taxon>
        <taxon>Magnoliopsida</taxon>
        <taxon>eudicotyledons</taxon>
        <taxon>Gunneridae</taxon>
        <taxon>Pentapetalae</taxon>
        <taxon>rosids</taxon>
        <taxon>malvids</taxon>
        <taxon>Sapindales</taxon>
        <taxon>Rutaceae</taxon>
        <taxon>Aurantioideae</taxon>
        <taxon>Citrus</taxon>
    </lineage>
</organism>
<proteinExistence type="predicted"/>
<keyword evidence="2" id="KW-1185">Reference proteome</keyword>
<keyword evidence="1" id="KW-0812">Transmembrane</keyword>
<protein>
    <submittedName>
        <fullName evidence="1">Transmembrane protein</fullName>
    </submittedName>
</protein>
<evidence type="ECO:0000313" key="1">
    <source>
        <dbReference type="EMBL" id="KAH9738242.1"/>
    </source>
</evidence>
<evidence type="ECO:0000313" key="2">
    <source>
        <dbReference type="Proteomes" id="UP000829398"/>
    </source>
</evidence>
<keyword evidence="1" id="KW-0472">Membrane</keyword>
<name>A0ACB8K1F6_CITSI</name>
<sequence>MERENSTFGFIEELKEPLIGKEENLEPLGRSSEDSSSGWVSQVIRAPTRKDFETEKNKSISIDLVGERKELIIHVDENLEPQSECCIYRVPRALRKKNKEAYTPTAISIGPLHHGKDKFADMEKQKIRYIIEFDKRIRPEKWQQLVNFIEENEKRIRNSYEENSKLEKPEFITMILYDAVFIIELFFRWCSTKKSDDFLIDRACLANAVRLDLQLLENQLPFFVLDGLHKLASPYLDPENDDRSFIALSCEFFRHCKAGEEINVKAEDILHFTHLSRYFKTRKYPNRSPEPEEEKRDLPCAAKLRGSAVQRDLPCAAKLQGSGVQFKGIIEEASLLDINFKERKWLGIPCLKVAELQIPRIEVDDCTESLMRNLMALEQCHYPQETIVCNYVDFMDTLIDTDEDVNKLAEAGIISNSLGESARIAKMFNDLCLEITLDGSNYAGTTEKLKNHYVDSWNHAKATLKRTYFSNLWKGTGTVAALLLLVFNLIQAIWSIISAFS</sequence>
<gene>
    <name evidence="1" type="ORF">KPL71_018718</name>
</gene>